<evidence type="ECO:0000313" key="6">
    <source>
        <dbReference type="Proteomes" id="UP001430919"/>
    </source>
</evidence>
<dbReference type="GO" id="GO:0016757">
    <property type="term" value="F:glycosyltransferase activity"/>
    <property type="evidence" value="ECO:0007669"/>
    <property type="project" value="UniProtKB-KW"/>
</dbReference>
<dbReference type="PANTHER" id="PTHR43685">
    <property type="entry name" value="GLYCOSYLTRANSFERASE"/>
    <property type="match status" value="1"/>
</dbReference>
<gene>
    <name evidence="5" type="ORF">LNQ49_09015</name>
</gene>
<reference evidence="5" key="1">
    <citation type="submission" date="2021-11" db="EMBL/GenBank/DDBJ databases">
        <title>Description of novel Flavobacterium species.</title>
        <authorList>
            <person name="Saticioglu I.B."/>
            <person name="Ay H."/>
            <person name="Altun S."/>
            <person name="Duman M."/>
        </authorList>
    </citation>
    <scope>NUCLEOTIDE SEQUENCE</scope>
    <source>
        <strain evidence="5">F-65</strain>
    </source>
</reference>
<feature type="domain" description="Glycosyltransferase 2-like" evidence="4">
    <location>
        <begin position="6"/>
        <end position="167"/>
    </location>
</feature>
<dbReference type="EC" id="2.4.-.-" evidence="5"/>
<dbReference type="InterPro" id="IPR001173">
    <property type="entry name" value="Glyco_trans_2-like"/>
</dbReference>
<accession>A0ABS8MSK0</accession>
<organism evidence="5 6">
    <name type="scientific">Flavobacterium pisciphilum</name>
    <dbReference type="NCBI Taxonomy" id="2893755"/>
    <lineage>
        <taxon>Bacteria</taxon>
        <taxon>Pseudomonadati</taxon>
        <taxon>Bacteroidota</taxon>
        <taxon>Flavobacteriia</taxon>
        <taxon>Flavobacteriales</taxon>
        <taxon>Flavobacteriaceae</taxon>
        <taxon>Flavobacterium</taxon>
    </lineage>
</organism>
<dbReference type="SUPFAM" id="SSF53448">
    <property type="entry name" value="Nucleotide-diphospho-sugar transferases"/>
    <property type="match status" value="1"/>
</dbReference>
<evidence type="ECO:0000259" key="4">
    <source>
        <dbReference type="Pfam" id="PF00535"/>
    </source>
</evidence>
<proteinExistence type="inferred from homology"/>
<evidence type="ECO:0000313" key="5">
    <source>
        <dbReference type="EMBL" id="MCC9071718.1"/>
    </source>
</evidence>
<dbReference type="Proteomes" id="UP001430919">
    <property type="component" value="Unassembled WGS sequence"/>
</dbReference>
<dbReference type="Pfam" id="PF00535">
    <property type="entry name" value="Glycos_transf_2"/>
    <property type="match status" value="1"/>
</dbReference>
<keyword evidence="6" id="KW-1185">Reference proteome</keyword>
<keyword evidence="3 5" id="KW-0808">Transferase</keyword>
<dbReference type="Gene3D" id="3.90.550.10">
    <property type="entry name" value="Spore Coat Polysaccharide Biosynthesis Protein SpsA, Chain A"/>
    <property type="match status" value="1"/>
</dbReference>
<keyword evidence="2 5" id="KW-0328">Glycosyltransferase</keyword>
<dbReference type="EMBL" id="JAJJMO010000001">
    <property type="protein sequence ID" value="MCC9071718.1"/>
    <property type="molecule type" value="Genomic_DNA"/>
</dbReference>
<name>A0ABS8MSK0_9FLAO</name>
<dbReference type="InterPro" id="IPR050834">
    <property type="entry name" value="Glycosyltransf_2"/>
</dbReference>
<evidence type="ECO:0000256" key="1">
    <source>
        <dbReference type="ARBA" id="ARBA00006739"/>
    </source>
</evidence>
<dbReference type="InterPro" id="IPR029044">
    <property type="entry name" value="Nucleotide-diphossugar_trans"/>
</dbReference>
<sequence>MLKNFSVLMSVYDKENPNCLRQSLESICNQTLIPNEIIIVKDGPLNIGLDDVVNEYVSRFSYLFVVIELPINKGLAYALNEGMKHVKHDIVARMDSDDICIFNRFEIQVNYLINNNLDIVGGQIIEFSKDIDNIVSIREVPLLHDEIVKFMKFRSPFSHPTIIFKRKSFELLGGYDKRVFPEDYDLFVRAYLLGLKFGNVKEKVLYFRLGEDLSEAIKRRWGMKYAINEIKLYRRFLKLGFFGYKDFTKVFLFKIPLRVMPFKIYRFIYFKFAR</sequence>
<protein>
    <submittedName>
        <fullName evidence="5">Glycosyltransferase</fullName>
        <ecNumber evidence="5">2.4.-.-</ecNumber>
    </submittedName>
</protein>
<evidence type="ECO:0000256" key="2">
    <source>
        <dbReference type="ARBA" id="ARBA00022676"/>
    </source>
</evidence>
<comment type="caution">
    <text evidence="5">The sequence shown here is derived from an EMBL/GenBank/DDBJ whole genome shotgun (WGS) entry which is preliminary data.</text>
</comment>
<evidence type="ECO:0000256" key="3">
    <source>
        <dbReference type="ARBA" id="ARBA00022679"/>
    </source>
</evidence>
<dbReference type="PANTHER" id="PTHR43685:SF5">
    <property type="entry name" value="GLYCOSYLTRANSFERASE EPSE-RELATED"/>
    <property type="match status" value="1"/>
</dbReference>
<dbReference type="RefSeq" id="WP_229988425.1">
    <property type="nucleotide sequence ID" value="NZ_JAJJMO010000001.1"/>
</dbReference>
<comment type="similarity">
    <text evidence="1">Belongs to the glycosyltransferase 2 family.</text>
</comment>